<feature type="region of interest" description="Disordered" evidence="1">
    <location>
        <begin position="798"/>
        <end position="819"/>
    </location>
</feature>
<organism evidence="2 3">
    <name type="scientific">Dryococelus australis</name>
    <dbReference type="NCBI Taxonomy" id="614101"/>
    <lineage>
        <taxon>Eukaryota</taxon>
        <taxon>Metazoa</taxon>
        <taxon>Ecdysozoa</taxon>
        <taxon>Arthropoda</taxon>
        <taxon>Hexapoda</taxon>
        <taxon>Insecta</taxon>
        <taxon>Pterygota</taxon>
        <taxon>Neoptera</taxon>
        <taxon>Polyneoptera</taxon>
        <taxon>Phasmatodea</taxon>
        <taxon>Verophasmatodea</taxon>
        <taxon>Anareolatae</taxon>
        <taxon>Phasmatidae</taxon>
        <taxon>Eurycanthinae</taxon>
        <taxon>Dryococelus</taxon>
    </lineage>
</organism>
<accession>A0ABQ9H136</accession>
<evidence type="ECO:0000256" key="1">
    <source>
        <dbReference type="SAM" id="MobiDB-lite"/>
    </source>
</evidence>
<name>A0ABQ9H136_9NEOP</name>
<gene>
    <name evidence="2" type="ORF">PR048_022439</name>
</gene>
<sequence length="819" mass="90002">MAVNNEVLRVDEGKTRREWSIVWNARVGEMGVSREKPANQRHRPGRFALAKTGSPWGKGEQSNLLATAAATPVLRGVGDIRDPTSGEFSRYHAFFFVNERSACLTSVEVVGNVFHDVGRLGRGYTTANRSAAEKISRSKLRMKTVHFEREITAIGTRLKDTSIYRTPRSIEDLNMDVRETDMQCRYAWQLLMFQNLWDNFLIHKCGHLWTAMNSRLLVVFFFLPCQKFLIFSPTARLCSSAHTLFALGFGRKFCVVDQSLLMSSLLLNDSSSIPTFSASLVVSTRSILLCISILRNSWIFSCTLASYQGKPGSILGRVTGFSQVGIVPDNAVGSAGLLGDLPFPPSPHSGAAPYLLRSLSSAFKTLLLNRLRMEQRRNARAGKSGDPRENPLTRGIVRHDSHFATRDTDGDLARVDAQEGFSFWTPHAGRREDFARNQPLVAISEERPLLCNQTFSSFQPLPFYQEPKDEERSPGKDEAGGISTLNSQEALFRTYDISLACRWSHEVLGRAAQQGLEDRQGFAACLCGSKSAASLSPGAEPPSSPYSANTPGGWRTPTGVRITVRLTPDGSLRAAARTCTGRRTARNIRPVLCMKGGWSRARVAAQSRPLLAYVVTASMRPQRCAAPGSRVDENAETKRLRGSFCVAVRGSGSGVLHLIGYFNARKVSYWLGCWLASRLPGTDRPVSLLASHEGESGSISGRITPGFSHAGIVPDDTAGTRVFSGISRFPVISFRCCSILISITSIGSQDLAGKSRPNLFTHSLVQAHNLTRIKLYSCEKRSVDCLESPMGMEQLRNTTLAETGAPRESQPALDIMARR</sequence>
<evidence type="ECO:0000313" key="2">
    <source>
        <dbReference type="EMBL" id="KAJ8877976.1"/>
    </source>
</evidence>
<feature type="region of interest" description="Disordered" evidence="1">
    <location>
        <begin position="464"/>
        <end position="483"/>
    </location>
</feature>
<keyword evidence="3" id="KW-1185">Reference proteome</keyword>
<reference evidence="2 3" key="1">
    <citation type="submission" date="2023-02" db="EMBL/GenBank/DDBJ databases">
        <title>LHISI_Scaffold_Assembly.</title>
        <authorList>
            <person name="Stuart O.P."/>
            <person name="Cleave R."/>
            <person name="Magrath M.J.L."/>
            <person name="Mikheyev A.S."/>
        </authorList>
    </citation>
    <scope>NUCLEOTIDE SEQUENCE [LARGE SCALE GENOMIC DNA]</scope>
    <source>
        <strain evidence="2">Daus_M_001</strain>
        <tissue evidence="2">Leg muscle</tissue>
    </source>
</reference>
<comment type="caution">
    <text evidence="2">The sequence shown here is derived from an EMBL/GenBank/DDBJ whole genome shotgun (WGS) entry which is preliminary data.</text>
</comment>
<dbReference type="EMBL" id="JARBHB010000008">
    <property type="protein sequence ID" value="KAJ8877976.1"/>
    <property type="molecule type" value="Genomic_DNA"/>
</dbReference>
<proteinExistence type="predicted"/>
<feature type="region of interest" description="Disordered" evidence="1">
    <location>
        <begin position="535"/>
        <end position="554"/>
    </location>
</feature>
<dbReference type="Proteomes" id="UP001159363">
    <property type="component" value="Chromosome 7"/>
</dbReference>
<evidence type="ECO:0000313" key="3">
    <source>
        <dbReference type="Proteomes" id="UP001159363"/>
    </source>
</evidence>
<protein>
    <submittedName>
        <fullName evidence="2">Uncharacterized protein</fullName>
    </submittedName>
</protein>
<feature type="compositionally biased region" description="Basic and acidic residues" evidence="1">
    <location>
        <begin position="466"/>
        <end position="479"/>
    </location>
</feature>